<protein>
    <submittedName>
        <fullName evidence="1">Uncharacterized protein</fullName>
    </submittedName>
</protein>
<organism evidence="1 2">
    <name type="scientific">Neurospora intermedia</name>
    <dbReference type="NCBI Taxonomy" id="5142"/>
    <lineage>
        <taxon>Eukaryota</taxon>
        <taxon>Fungi</taxon>
        <taxon>Dikarya</taxon>
        <taxon>Ascomycota</taxon>
        <taxon>Pezizomycotina</taxon>
        <taxon>Sordariomycetes</taxon>
        <taxon>Sordariomycetidae</taxon>
        <taxon>Sordariales</taxon>
        <taxon>Sordariaceae</taxon>
        <taxon>Neurospora</taxon>
    </lineage>
</organism>
<keyword evidence="2" id="KW-1185">Reference proteome</keyword>
<proteinExistence type="predicted"/>
<name>A0ABR3DIN9_NEUIN</name>
<evidence type="ECO:0000313" key="2">
    <source>
        <dbReference type="Proteomes" id="UP001451303"/>
    </source>
</evidence>
<evidence type="ECO:0000313" key="1">
    <source>
        <dbReference type="EMBL" id="KAL0472546.1"/>
    </source>
</evidence>
<sequence>MCNMCIERSDFLPFVLPLPKSFGTTKYRKLRYVERRTTAQNLLEIDRVVIPCFGFINFLNLCSLDLCKSREAAIN</sequence>
<accession>A0ABR3DIN9</accession>
<dbReference type="Proteomes" id="UP001451303">
    <property type="component" value="Unassembled WGS sequence"/>
</dbReference>
<dbReference type="EMBL" id="JAVLET010000003">
    <property type="protein sequence ID" value="KAL0472546.1"/>
    <property type="molecule type" value="Genomic_DNA"/>
</dbReference>
<gene>
    <name evidence="1" type="ORF">QR685DRAFT_239236</name>
</gene>
<comment type="caution">
    <text evidence="1">The sequence shown here is derived from an EMBL/GenBank/DDBJ whole genome shotgun (WGS) entry which is preliminary data.</text>
</comment>
<reference evidence="1 2" key="1">
    <citation type="submission" date="2023-09" db="EMBL/GenBank/DDBJ databases">
        <title>Multi-omics analysis of a traditional fermented food reveals byproduct-associated fungal strains for waste-to-food upcycling.</title>
        <authorList>
            <consortium name="Lawrence Berkeley National Laboratory"/>
            <person name="Rekdal V.M."/>
            <person name="Villalobos-Escobedo J.M."/>
            <person name="Rodriguez-Valeron N."/>
            <person name="Garcia M.O."/>
            <person name="Vasquez D.P."/>
            <person name="Damayanti I."/>
            <person name="Sorensen P.M."/>
            <person name="Baidoo E.E."/>
            <person name="De Carvalho A.C."/>
            <person name="Riley R."/>
            <person name="Lipzen A."/>
            <person name="He G."/>
            <person name="Yan M."/>
            <person name="Haridas S."/>
            <person name="Daum C."/>
            <person name="Yoshinaga Y."/>
            <person name="Ng V."/>
            <person name="Grigoriev I.V."/>
            <person name="Munk R."/>
            <person name="Nuraida L."/>
            <person name="Wijaya C.H."/>
            <person name="Morales P.-C."/>
            <person name="Keasling J.D."/>
        </authorList>
    </citation>
    <scope>NUCLEOTIDE SEQUENCE [LARGE SCALE GENOMIC DNA]</scope>
    <source>
        <strain evidence="1 2">FGSC 2613</strain>
    </source>
</reference>